<comment type="caution">
    <text evidence="2">The sequence shown here is derived from an EMBL/GenBank/DDBJ whole genome shotgun (WGS) entry which is preliminary data.</text>
</comment>
<dbReference type="InterPro" id="IPR011040">
    <property type="entry name" value="Sialidase"/>
</dbReference>
<dbReference type="EMBL" id="QOWE01000001">
    <property type="protein sequence ID" value="RCR71618.1"/>
    <property type="molecule type" value="Genomic_DNA"/>
</dbReference>
<accession>A0A368JVD9</accession>
<feature type="domain" description="Sialidase" evidence="1">
    <location>
        <begin position="110"/>
        <end position="334"/>
    </location>
</feature>
<evidence type="ECO:0000313" key="3">
    <source>
        <dbReference type="Proteomes" id="UP000253383"/>
    </source>
</evidence>
<protein>
    <submittedName>
        <fullName evidence="2">Exo-alpha-sialidase</fullName>
    </submittedName>
</protein>
<dbReference type="CDD" id="cd15482">
    <property type="entry name" value="Sialidase_non-viral"/>
    <property type="match status" value="1"/>
</dbReference>
<reference evidence="2 3" key="1">
    <citation type="submission" date="2018-07" db="EMBL/GenBank/DDBJ databases">
        <title>Genome analysis of Larkinella rosea.</title>
        <authorList>
            <person name="Zhou Z."/>
            <person name="Wang G."/>
        </authorList>
    </citation>
    <scope>NUCLEOTIDE SEQUENCE [LARGE SCALE GENOMIC DNA]</scope>
    <source>
        <strain evidence="3">zzj9</strain>
    </source>
</reference>
<dbReference type="SUPFAM" id="SSF50939">
    <property type="entry name" value="Sialidases"/>
    <property type="match status" value="1"/>
</dbReference>
<sequence length="385" mass="43727">MKILSSHIRRFLVLLLLLGSVFQLKAQKSEVKLNGLVFAYPPVLINDFKKNGDGWSREPILRRMPDGSLLCLHYTGGPWEPDNGNFVVATRSTDEGKTWSSPEPFLKHPTRAVWSPELFVSDKTVFVPVNTFDAPTWYNNLKTFTTVSTDAGKTWTEPVSLPGFASSFTLRRGFVMSNGEWFFSAFCQEQADGFTQKFSRQKLIEGKNWPFCVSALICKPGWKNVEMHGYHKREDLGMLWEPNTVEVAPGHLVMLMRASGTGVLYRTESRDFGRTWTKVAPSDIPNGNSKITLLKVGQDILLIGNQCKDRSEVSLWVSKDGCKTWSKKIRLATIENTATMEKIEHNPAMICYPDGFADDTRKVLYLAMEDGIRHYFMKIPYADFR</sequence>
<dbReference type="RefSeq" id="WP_114404151.1">
    <property type="nucleotide sequence ID" value="NZ_QOWE01000001.1"/>
</dbReference>
<keyword evidence="3" id="KW-1185">Reference proteome</keyword>
<dbReference type="Proteomes" id="UP000253383">
    <property type="component" value="Unassembled WGS sequence"/>
</dbReference>
<name>A0A368JVD9_9BACT</name>
<evidence type="ECO:0000259" key="1">
    <source>
        <dbReference type="Pfam" id="PF13088"/>
    </source>
</evidence>
<dbReference type="PANTHER" id="PTHR43752">
    <property type="entry name" value="BNR/ASP-BOX REPEAT FAMILY PROTEIN"/>
    <property type="match status" value="1"/>
</dbReference>
<dbReference type="Pfam" id="PF13088">
    <property type="entry name" value="BNR_2"/>
    <property type="match status" value="1"/>
</dbReference>
<dbReference type="AlphaFoldDB" id="A0A368JVD9"/>
<evidence type="ECO:0000313" key="2">
    <source>
        <dbReference type="EMBL" id="RCR71618.1"/>
    </source>
</evidence>
<proteinExistence type="predicted"/>
<dbReference type="Gene3D" id="2.120.10.10">
    <property type="match status" value="1"/>
</dbReference>
<gene>
    <name evidence="2" type="ORF">DUE52_01470</name>
</gene>
<dbReference type="OrthoDB" id="41724at2"/>
<organism evidence="2 3">
    <name type="scientific">Larkinella punicea</name>
    <dbReference type="NCBI Taxonomy" id="2315727"/>
    <lineage>
        <taxon>Bacteria</taxon>
        <taxon>Pseudomonadati</taxon>
        <taxon>Bacteroidota</taxon>
        <taxon>Cytophagia</taxon>
        <taxon>Cytophagales</taxon>
        <taxon>Spirosomataceae</taxon>
        <taxon>Larkinella</taxon>
    </lineage>
</organism>
<dbReference type="InterPro" id="IPR036278">
    <property type="entry name" value="Sialidase_sf"/>
</dbReference>
<dbReference type="PANTHER" id="PTHR43752:SF2">
    <property type="entry name" value="BNR_ASP-BOX REPEAT FAMILY PROTEIN"/>
    <property type="match status" value="1"/>
</dbReference>